<dbReference type="InterPro" id="IPR001478">
    <property type="entry name" value="PDZ"/>
</dbReference>
<reference evidence="5 6" key="1">
    <citation type="submission" date="2019-02" db="EMBL/GenBank/DDBJ databases">
        <title>Deep-cultivation of Planctomycetes and their phenomic and genomic characterization uncovers novel biology.</title>
        <authorList>
            <person name="Wiegand S."/>
            <person name="Jogler M."/>
            <person name="Boedeker C."/>
            <person name="Pinto D."/>
            <person name="Vollmers J."/>
            <person name="Rivas-Marin E."/>
            <person name="Kohn T."/>
            <person name="Peeters S.H."/>
            <person name="Heuer A."/>
            <person name="Rast P."/>
            <person name="Oberbeckmann S."/>
            <person name="Bunk B."/>
            <person name="Jeske O."/>
            <person name="Meyerdierks A."/>
            <person name="Storesund J.E."/>
            <person name="Kallscheuer N."/>
            <person name="Luecker S."/>
            <person name="Lage O.M."/>
            <person name="Pohl T."/>
            <person name="Merkel B.J."/>
            <person name="Hornburger P."/>
            <person name="Mueller R.-W."/>
            <person name="Bruemmer F."/>
            <person name="Labrenz M."/>
            <person name="Spormann A.M."/>
            <person name="Op den Camp H."/>
            <person name="Overmann J."/>
            <person name="Amann R."/>
            <person name="Jetten M.S.M."/>
            <person name="Mascher T."/>
            <person name="Medema M.H."/>
            <person name="Devos D.P."/>
            <person name="Kaster A.-K."/>
            <person name="Ovreas L."/>
            <person name="Rohde M."/>
            <person name="Galperin M.Y."/>
            <person name="Jogler C."/>
        </authorList>
    </citation>
    <scope>NUCLEOTIDE SEQUENCE [LARGE SCALE GENOMIC DNA]</scope>
    <source>
        <strain evidence="5 6">ETA_A8</strain>
    </source>
</reference>
<dbReference type="EMBL" id="CP036274">
    <property type="protein sequence ID" value="QDU28085.1"/>
    <property type="molecule type" value="Genomic_DNA"/>
</dbReference>
<dbReference type="GO" id="GO:0006508">
    <property type="term" value="P:proteolysis"/>
    <property type="evidence" value="ECO:0007669"/>
    <property type="project" value="UniProtKB-KW"/>
</dbReference>
<keyword evidence="3 5" id="KW-0378">Hydrolase</keyword>
<dbReference type="InterPro" id="IPR029058">
    <property type="entry name" value="AB_hydrolase_fold"/>
</dbReference>
<dbReference type="SUPFAM" id="SSF50494">
    <property type="entry name" value="Trypsin-like serine proteases"/>
    <property type="match status" value="1"/>
</dbReference>
<dbReference type="KEGG" id="aagg:ETAA8_31780"/>
<feature type="domain" description="PDZ" evidence="4">
    <location>
        <begin position="333"/>
        <end position="422"/>
    </location>
</feature>
<dbReference type="GO" id="GO:0004252">
    <property type="term" value="F:serine-type endopeptidase activity"/>
    <property type="evidence" value="ECO:0007669"/>
    <property type="project" value="InterPro"/>
</dbReference>
<dbReference type="RefSeq" id="WP_202921854.1">
    <property type="nucleotide sequence ID" value="NZ_CP036274.1"/>
</dbReference>
<dbReference type="Gene3D" id="2.30.42.10">
    <property type="match status" value="2"/>
</dbReference>
<dbReference type="PANTHER" id="PTHR43343:SF3">
    <property type="entry name" value="PROTEASE DO-LIKE 8, CHLOROPLASTIC"/>
    <property type="match status" value="1"/>
</dbReference>
<evidence type="ECO:0000313" key="6">
    <source>
        <dbReference type="Proteomes" id="UP000315017"/>
    </source>
</evidence>
<dbReference type="AlphaFoldDB" id="A0A517YCW7"/>
<dbReference type="SUPFAM" id="SSF53474">
    <property type="entry name" value="alpha/beta-Hydrolases"/>
    <property type="match status" value="1"/>
</dbReference>
<dbReference type="PRINTS" id="PR00834">
    <property type="entry name" value="PROTEASES2C"/>
</dbReference>
<organism evidence="5 6">
    <name type="scientific">Anatilimnocola aggregata</name>
    <dbReference type="NCBI Taxonomy" id="2528021"/>
    <lineage>
        <taxon>Bacteria</taxon>
        <taxon>Pseudomonadati</taxon>
        <taxon>Planctomycetota</taxon>
        <taxon>Planctomycetia</taxon>
        <taxon>Pirellulales</taxon>
        <taxon>Pirellulaceae</taxon>
        <taxon>Anatilimnocola</taxon>
    </lineage>
</organism>
<dbReference type="InterPro" id="IPR036034">
    <property type="entry name" value="PDZ_sf"/>
</dbReference>
<proteinExistence type="inferred from homology"/>
<dbReference type="Gene3D" id="2.40.10.10">
    <property type="entry name" value="Trypsin-like serine proteases"/>
    <property type="match status" value="2"/>
</dbReference>
<dbReference type="Proteomes" id="UP000315017">
    <property type="component" value="Chromosome"/>
</dbReference>
<evidence type="ECO:0000256" key="3">
    <source>
        <dbReference type="ARBA" id="ARBA00022801"/>
    </source>
</evidence>
<evidence type="ECO:0000259" key="4">
    <source>
        <dbReference type="PROSITE" id="PS50106"/>
    </source>
</evidence>
<dbReference type="InterPro" id="IPR043504">
    <property type="entry name" value="Peptidase_S1_PA_chymotrypsin"/>
</dbReference>
<dbReference type="PROSITE" id="PS50106">
    <property type="entry name" value="PDZ"/>
    <property type="match status" value="2"/>
</dbReference>
<comment type="similarity">
    <text evidence="1">Belongs to the peptidase S1C family.</text>
</comment>
<dbReference type="Pfam" id="PF13180">
    <property type="entry name" value="PDZ_2"/>
    <property type="match status" value="2"/>
</dbReference>
<keyword evidence="6" id="KW-1185">Reference proteome</keyword>
<dbReference type="PANTHER" id="PTHR43343">
    <property type="entry name" value="PEPTIDASE S12"/>
    <property type="match status" value="1"/>
</dbReference>
<name>A0A517YCW7_9BACT</name>
<protein>
    <submittedName>
        <fullName evidence="5">Putative periplasmic serine endoprotease DegP-like</fullName>
        <ecNumber evidence="5">3.4.21.107</ecNumber>
    </submittedName>
</protein>
<evidence type="ECO:0000313" key="5">
    <source>
        <dbReference type="EMBL" id="QDU28085.1"/>
    </source>
</evidence>
<evidence type="ECO:0000256" key="1">
    <source>
        <dbReference type="ARBA" id="ARBA00010541"/>
    </source>
</evidence>
<dbReference type="Pfam" id="PF13365">
    <property type="entry name" value="Trypsin_2"/>
    <property type="match status" value="1"/>
</dbReference>
<dbReference type="EC" id="3.4.21.107" evidence="5"/>
<dbReference type="Gene3D" id="3.40.50.1820">
    <property type="entry name" value="alpha/beta hydrolase"/>
    <property type="match status" value="1"/>
</dbReference>
<gene>
    <name evidence="5" type="primary">mucD_2</name>
    <name evidence="5" type="ORF">ETAA8_31780</name>
</gene>
<dbReference type="SMART" id="SM00228">
    <property type="entry name" value="PDZ"/>
    <property type="match status" value="2"/>
</dbReference>
<dbReference type="InterPro" id="IPR051201">
    <property type="entry name" value="Chloro_Bact_Ser_Proteases"/>
</dbReference>
<feature type="domain" description="PDZ" evidence="4">
    <location>
        <begin position="244"/>
        <end position="327"/>
    </location>
</feature>
<dbReference type="SUPFAM" id="SSF50156">
    <property type="entry name" value="PDZ domain-like"/>
    <property type="match status" value="2"/>
</dbReference>
<dbReference type="InterPro" id="IPR009003">
    <property type="entry name" value="Peptidase_S1_PA"/>
</dbReference>
<evidence type="ECO:0000256" key="2">
    <source>
        <dbReference type="ARBA" id="ARBA00022670"/>
    </source>
</evidence>
<sequence length="664" mass="71077">MIEPHAMIIRHQISFFLFALLALAGQPLPAQEDVTELEERAIIAAAGKIAPAVVRIETVGGLERVGKLLVATGPTTGLIVSEDGYVISSAFNFVQKPTSILVSLPSGTRAAATIVARDHARMLVLLKVSTTEKLPVPVAVPRSEMQVGQWTVAIGRTFEAGQVSMSVGILSAKERIWSKAIQTDAKISPINYGGPLVDIQGRVLGVLAPLSPQGQGGELGGAEWYDSGIGFAIPLTDILQHLPTLKAGKDLHPGLLGISLKPGDIYALPAEIVAVPPNSPASKAGVKVGDVVTAIDGQPIVRQAQLKHALGPKYAGEKIKLTVSRKVDTKDEKVELEAELTDVLIPYEHPLLGVLPLRGVKDRGVTIRYVFPDSPAAEAGLKPGDRLAEIDGKEITDASALQQLISSADPTKKVTLKYLRDGAEQTAAVTLAKLTADIPKDLPPAVSPELPAPAEAPTTGLIEIKLPEEKNLCLALVPNNYHPQVPHGVLVYLPPPGNVDRNKLTARFQSLAEKNQAIILVPQSADPKKWDRTESAFIRKTFDDLMAHYTVDPTRVAIFGAEASGTMAFLTALEHRDRFRGLATSEATPPARLKVPETDPVNRLALLLAAADNSPTKAVVTALEKKLTEAKFPVIVHSLGEKPHEFTADDDALLFRWLDALDRI</sequence>
<dbReference type="InterPro" id="IPR001940">
    <property type="entry name" value="Peptidase_S1C"/>
</dbReference>
<keyword evidence="2 5" id="KW-0645">Protease</keyword>
<accession>A0A517YCW7</accession>